<dbReference type="Gene3D" id="1.25.10.10">
    <property type="entry name" value="Leucine-rich Repeat Variant"/>
    <property type="match status" value="1"/>
</dbReference>
<organism evidence="3 4">
    <name type="scientific">Cordyceps militaris</name>
    <name type="common">Caterpillar fungus</name>
    <name type="synonym">Clavaria militaris</name>
    <dbReference type="NCBI Taxonomy" id="73501"/>
    <lineage>
        <taxon>Eukaryota</taxon>
        <taxon>Fungi</taxon>
        <taxon>Dikarya</taxon>
        <taxon>Ascomycota</taxon>
        <taxon>Pezizomycotina</taxon>
        <taxon>Sordariomycetes</taxon>
        <taxon>Hypocreomycetidae</taxon>
        <taxon>Hypocreales</taxon>
        <taxon>Cordycipitaceae</taxon>
        <taxon>Cordyceps</taxon>
    </lineage>
</organism>
<dbReference type="GO" id="GO:0005049">
    <property type="term" value="F:nuclear export signal receptor activity"/>
    <property type="evidence" value="ECO:0007669"/>
    <property type="project" value="InterPro"/>
</dbReference>
<dbReference type="GO" id="GO:0042565">
    <property type="term" value="C:RNA nuclear export complex"/>
    <property type="evidence" value="ECO:0007669"/>
    <property type="project" value="TreeGrafter"/>
</dbReference>
<dbReference type="Pfam" id="PF03810">
    <property type="entry name" value="IBN_N"/>
    <property type="match status" value="1"/>
</dbReference>
<dbReference type="PANTHER" id="PTHR11223:SF3">
    <property type="entry name" value="EXPORTIN-5"/>
    <property type="match status" value="1"/>
</dbReference>
<dbReference type="GO" id="GO:0006405">
    <property type="term" value="P:RNA export from nucleus"/>
    <property type="evidence" value="ECO:0007669"/>
    <property type="project" value="TreeGrafter"/>
</dbReference>
<gene>
    <name evidence="3" type="ORF">A9K55_005087</name>
</gene>
<dbReference type="Gene3D" id="2.130.10.10">
    <property type="entry name" value="YVTN repeat-like/Quinoprotein amine dehydrogenase"/>
    <property type="match status" value="1"/>
</dbReference>
<comment type="similarity">
    <text evidence="1">Belongs to the exportin family.</text>
</comment>
<dbReference type="Proteomes" id="UP000323067">
    <property type="component" value="Chromosome v"/>
</dbReference>
<protein>
    <submittedName>
        <fullName evidence="3">Armadillo-type fold domain containing</fullName>
    </submittedName>
</protein>
<evidence type="ECO:0000256" key="1">
    <source>
        <dbReference type="ARBA" id="ARBA00009466"/>
    </source>
</evidence>
<dbReference type="SUPFAM" id="SSF50978">
    <property type="entry name" value="WD40 repeat-like"/>
    <property type="match status" value="1"/>
</dbReference>
<evidence type="ECO:0000313" key="4">
    <source>
        <dbReference type="Proteomes" id="UP000323067"/>
    </source>
</evidence>
<dbReference type="SUPFAM" id="SSF48371">
    <property type="entry name" value="ARM repeat"/>
    <property type="match status" value="2"/>
</dbReference>
<dbReference type="VEuPathDB" id="FungiDB:CCM_01238"/>
<dbReference type="Pfam" id="PF19273">
    <property type="entry name" value="Exportin-5"/>
    <property type="match status" value="1"/>
</dbReference>
<proteinExistence type="inferred from homology"/>
<feature type="domain" description="Importin N-terminal" evidence="2">
    <location>
        <begin position="499"/>
        <end position="566"/>
    </location>
</feature>
<dbReference type="InterPro" id="IPR015943">
    <property type="entry name" value="WD40/YVTN_repeat-like_dom_sf"/>
</dbReference>
<reference evidence="3 4" key="1">
    <citation type="journal article" date="2017" name="BMC Genomics">
        <title>Chromosome level assembly and secondary metabolite potential of the parasitic fungus Cordyceps militaris.</title>
        <authorList>
            <person name="Kramer G.J."/>
            <person name="Nodwell J.R."/>
        </authorList>
    </citation>
    <scope>NUCLEOTIDE SEQUENCE [LARGE SCALE GENOMIC DNA]</scope>
    <source>
        <strain evidence="3 4">ATCC 34164</strain>
    </source>
</reference>
<dbReference type="OrthoDB" id="2215036at2759"/>
<evidence type="ECO:0000259" key="2">
    <source>
        <dbReference type="PROSITE" id="PS50166"/>
    </source>
</evidence>
<name>A0A2H4SNQ1_CORMI</name>
<dbReference type="InterPro" id="IPR016024">
    <property type="entry name" value="ARM-type_fold"/>
</dbReference>
<dbReference type="GO" id="GO:0003723">
    <property type="term" value="F:RNA binding"/>
    <property type="evidence" value="ECO:0007669"/>
    <property type="project" value="TreeGrafter"/>
</dbReference>
<accession>A0A2H4SNQ1</accession>
<dbReference type="PANTHER" id="PTHR11223">
    <property type="entry name" value="EXPORTIN 1/5"/>
    <property type="match status" value="1"/>
</dbReference>
<dbReference type="InterPro" id="IPR011989">
    <property type="entry name" value="ARM-like"/>
</dbReference>
<dbReference type="GO" id="GO:0031267">
    <property type="term" value="F:small GTPase binding"/>
    <property type="evidence" value="ECO:0007669"/>
    <property type="project" value="InterPro"/>
</dbReference>
<dbReference type="VEuPathDB" id="FungiDB:CCM_01239"/>
<dbReference type="VEuPathDB" id="FungiDB:A9K55_005087"/>
<dbReference type="InterPro" id="IPR001494">
    <property type="entry name" value="Importin-beta_N"/>
</dbReference>
<sequence>MDTAPVLRPIQSLTLDLPPSCLQFCRRYPCYFVVGTYNLQCEEEIAEAEQSAKKISQNRNGSLLVFNIGEKLYPKLSLIQTVSQPSALLDVRFNNEVKQNDDVLAVVSSTGTLAIFRLDASDKSEPLKHLATSRCEDIGEDVLYLQCKWHPVLSNVVAVTTSTGSARLLYLDEQWQISQYADINIANSLEAWSIALSPSSLSSATQPFETTVYCGGDDSILRYTSCSWPAGESSALPEELYSPMIIKGIHAAGVTSILPLDLRTDEGGRVVITGSYDDHLRVFHIHDLHEAHGARRVEQALEENLDGGVWRLELISQRKEKDAVHILLLASCMHGGARVVDLSMEEGGSWSLRVVARFEEHKSMNYASDVVLNSPTTTRISTFEASQCPLTPQKETPHYCLFPTLAFVLHVTTITHRFTSHNRRLPFAPDYAATKPQEHEFTASHVHSPSPRTEQTMAANGAGGALGGSGGATEAMAKIREALDVVHSPFSNNNARRDAQNFLEEIKSHDEAPMQGYNLASDRAQPPVVRHYALSLLEHAIRYKWSGYTEEQALTLRNWVLELAQAVSRVDPPYLRNKTAQLWVEVAKRCWGGEWLDMDAMLVQLWEVPDSAVHKELVMFVLETLSDEVFAGDDSVVAMREGVLSKACVEVFTPTAVLVEAFPNRHPGPDVRSGHDGWLSRLSVLLGSCLAASPADNDEVKSCTIKGLSLMLSLMPWAIPKAIASAGCVNYMCQGLSSTVPEIQKASLDALHALYCRTNFTDEEFVDLVAPMYNQNSVELCKNLYQWAVVDPNDIDDDKYQILKKLSEMLSSLGDYFDRKFSRMPGDVAKDSFLQLLLQVVQNPSLMVSIPVLVSWTRLLNRKDIGNSDAMSPLIGPLLEVCSSRMVRYENLPEDNEDATFLFLQEDTDTLPERHAFLGNYRRYSSQVIEAIVQLKLVDAVSHILGRTEHVLEHLYDGQPAFNKQSYSKHSMPALIVDSHFTVIEATLKGYMKWRRHHQQNSNVSEMSELETNLESWCNKLLGMSFEDPIIRKRTLQLLVVFSTTALNKNAGFMLKVLEHILMTWPTLEPEYRAFNDAIKDLQSESMVELQRLASEMPDHLLGVFDQIETRVNEMLSSGTLDDKRSLAYRSFLFLIIHRAQRVDLQAKIHKLSEFIGPVLAQWQTESLKNAVTSYHGFCEQLALNKAQDYLARKRADKIQDWGSQGLDAEGLALQNEMEERIKVLPLRATKSFLAFSVERLDKSSSAFQASYALWQDGFSSLLADLLQLLSFAHATHNPENWTGLPNGSRSMVARVLSDRFWQAGISDGSKDDFYARVIDKKNTMEGLASTIRGSVRFVRETAYAIIYCMSRLELQFYGFEGLPGPLANALFADSTWLSTHQQNNLLNLVRYLVDDCPVDYRERFLPPLLSVCFRQMDAKVNGEWEKMDAQQSVAADGEDGLKEEMKAESILRQVTYTGVVMMADFLDPTKQNPPTLQARAQKVNGVEIAPPTEHFPSLRRFCLLHQEIVEPLLVFCAHGIRMRDTRCCGMVLRLLISLVPEFQPNTTASKPQPDGSLAPADPSPIPAEIASAIREYLSSDVLRACLTSFHEPYFVEVQKELASLIAAVYVHYSPVTMTPHNLLTSLPNVEAGELELLKPYMVKPGAHSRQQRAVVLELLRDLKGVSVSEMGKLAKSAGLPSTAASGRVKRAGGRSKMAQSFMTEPVAQNNGTTRMEQVVGGRRATPDDALDGVSNLFDA</sequence>
<dbReference type="EMBL" id="CP023325">
    <property type="protein sequence ID" value="ATY64738.1"/>
    <property type="molecule type" value="Genomic_DNA"/>
</dbReference>
<dbReference type="InterPro" id="IPR036322">
    <property type="entry name" value="WD40_repeat_dom_sf"/>
</dbReference>
<dbReference type="PROSITE" id="PS50166">
    <property type="entry name" value="IMPORTIN_B_NT"/>
    <property type="match status" value="1"/>
</dbReference>
<dbReference type="GO" id="GO:0005634">
    <property type="term" value="C:nucleus"/>
    <property type="evidence" value="ECO:0007669"/>
    <property type="project" value="TreeGrafter"/>
</dbReference>
<dbReference type="SMART" id="SM00913">
    <property type="entry name" value="IBN_N"/>
    <property type="match status" value="1"/>
</dbReference>
<dbReference type="GO" id="GO:0005737">
    <property type="term" value="C:cytoplasm"/>
    <property type="evidence" value="ECO:0007669"/>
    <property type="project" value="TreeGrafter"/>
</dbReference>
<dbReference type="GO" id="GO:0006611">
    <property type="term" value="P:protein export from nucleus"/>
    <property type="evidence" value="ECO:0007669"/>
    <property type="project" value="InterPro"/>
</dbReference>
<dbReference type="InterPro" id="IPR045478">
    <property type="entry name" value="Exportin-5_C"/>
</dbReference>
<evidence type="ECO:0000313" key="3">
    <source>
        <dbReference type="EMBL" id="ATY64738.1"/>
    </source>
</evidence>
<dbReference type="InterPro" id="IPR045065">
    <property type="entry name" value="XPO1/5"/>
</dbReference>